<comment type="pathway">
    <text evidence="1">Lipid metabolism; fatty acid biosynthesis.</text>
</comment>
<evidence type="ECO:0000313" key="9">
    <source>
        <dbReference type="Proteomes" id="UP000256970"/>
    </source>
</evidence>
<dbReference type="GO" id="GO:0004318">
    <property type="term" value="F:enoyl-[acyl-carrier-protein] reductase (NADH) activity"/>
    <property type="evidence" value="ECO:0007669"/>
    <property type="project" value="InterPro"/>
</dbReference>
<dbReference type="PRINTS" id="PR00081">
    <property type="entry name" value="GDHRDH"/>
</dbReference>
<comment type="similarity">
    <text evidence="2">Belongs to the short-chain dehydrogenases/reductases (SDR) family. FabI subfamily.</text>
</comment>
<accession>A0A383VS13</accession>
<proteinExistence type="inferred from homology"/>
<keyword evidence="9" id="KW-1185">Reference proteome</keyword>
<keyword evidence="4" id="KW-0276">Fatty acid metabolism</keyword>
<dbReference type="SUPFAM" id="SSF51735">
    <property type="entry name" value="NAD(P)-binding Rossmann-fold domains"/>
    <property type="match status" value="1"/>
</dbReference>
<keyword evidence="5" id="KW-0560">Oxidoreductase</keyword>
<dbReference type="AlphaFoldDB" id="A0A383VS13"/>
<keyword evidence="7" id="KW-0275">Fatty acid biosynthesis</keyword>
<evidence type="ECO:0000256" key="1">
    <source>
        <dbReference type="ARBA" id="ARBA00005194"/>
    </source>
</evidence>
<dbReference type="InterPro" id="IPR014358">
    <property type="entry name" value="Enoyl-ACP_Rdtase_NADH"/>
</dbReference>
<dbReference type="Proteomes" id="UP000256970">
    <property type="component" value="Unassembled WGS sequence"/>
</dbReference>
<dbReference type="GO" id="GO:0006633">
    <property type="term" value="P:fatty acid biosynthetic process"/>
    <property type="evidence" value="ECO:0007669"/>
    <property type="project" value="UniProtKB-KW"/>
</dbReference>
<evidence type="ECO:0000313" key="8">
    <source>
        <dbReference type="EMBL" id="SZX67629.1"/>
    </source>
</evidence>
<dbReference type="PANTHER" id="PTHR43159">
    <property type="entry name" value="ENOYL-[ACYL-CARRIER-PROTEIN] REDUCTASE"/>
    <property type="match status" value="1"/>
</dbReference>
<sequence>MNPGGAAISLTYIASEVVIPGYGGGMSSAKAALESDTKVLAYEAGRKYQVRVNTISAGPLGSRAAKAIGFIDDMIRYSYANAPVQKELAAQEVGNVAAFLVSPLASAITGHCCYVDNGLNIMGLAMDSKTLAREESA</sequence>
<evidence type="ECO:0000256" key="3">
    <source>
        <dbReference type="ARBA" id="ARBA00022516"/>
    </source>
</evidence>
<gene>
    <name evidence="8" type="ORF">BQ4739_LOCUS8005</name>
</gene>
<dbReference type="PANTHER" id="PTHR43159:SF2">
    <property type="entry name" value="ENOYL-[ACYL-CARRIER-PROTEIN] REDUCTASE [NADH], CHLOROPLASTIC"/>
    <property type="match status" value="1"/>
</dbReference>
<dbReference type="InterPro" id="IPR036291">
    <property type="entry name" value="NAD(P)-bd_dom_sf"/>
</dbReference>
<dbReference type="FunFam" id="1.10.8.400:FF:000001">
    <property type="entry name" value="Enoyl-[acyl-carrier-protein] reductase [NADH]"/>
    <property type="match status" value="1"/>
</dbReference>
<keyword evidence="6" id="KW-0443">Lipid metabolism</keyword>
<evidence type="ECO:0000256" key="5">
    <source>
        <dbReference type="ARBA" id="ARBA00023002"/>
    </source>
</evidence>
<organism evidence="8 9">
    <name type="scientific">Tetradesmus obliquus</name>
    <name type="common">Green alga</name>
    <name type="synonym">Acutodesmus obliquus</name>
    <dbReference type="NCBI Taxonomy" id="3088"/>
    <lineage>
        <taxon>Eukaryota</taxon>
        <taxon>Viridiplantae</taxon>
        <taxon>Chlorophyta</taxon>
        <taxon>core chlorophytes</taxon>
        <taxon>Chlorophyceae</taxon>
        <taxon>CS clade</taxon>
        <taxon>Sphaeropleales</taxon>
        <taxon>Scenedesmaceae</taxon>
        <taxon>Tetradesmus</taxon>
    </lineage>
</organism>
<keyword evidence="3" id="KW-0444">Lipid biosynthesis</keyword>
<evidence type="ECO:0000256" key="7">
    <source>
        <dbReference type="ARBA" id="ARBA00023160"/>
    </source>
</evidence>
<reference evidence="8 9" key="1">
    <citation type="submission" date="2016-10" db="EMBL/GenBank/DDBJ databases">
        <authorList>
            <person name="Cai Z."/>
        </authorList>
    </citation>
    <scope>NUCLEOTIDE SEQUENCE [LARGE SCALE GENOMIC DNA]</scope>
</reference>
<dbReference type="EMBL" id="FNXT01000806">
    <property type="protein sequence ID" value="SZX67629.1"/>
    <property type="molecule type" value="Genomic_DNA"/>
</dbReference>
<protein>
    <recommendedName>
        <fullName evidence="10">Enoyl-ACP reductase</fullName>
    </recommendedName>
</protein>
<evidence type="ECO:0008006" key="10">
    <source>
        <dbReference type="Google" id="ProtNLM"/>
    </source>
</evidence>
<dbReference type="Gene3D" id="1.10.8.400">
    <property type="entry name" value="Enoyl acyl carrier protein reductase"/>
    <property type="match status" value="1"/>
</dbReference>
<evidence type="ECO:0000256" key="2">
    <source>
        <dbReference type="ARBA" id="ARBA00009233"/>
    </source>
</evidence>
<evidence type="ECO:0000256" key="6">
    <source>
        <dbReference type="ARBA" id="ARBA00023098"/>
    </source>
</evidence>
<dbReference type="Pfam" id="PF13561">
    <property type="entry name" value="adh_short_C2"/>
    <property type="match status" value="1"/>
</dbReference>
<name>A0A383VS13_TETOB</name>
<dbReference type="Gene3D" id="3.40.50.720">
    <property type="entry name" value="NAD(P)-binding Rossmann-like Domain"/>
    <property type="match status" value="1"/>
</dbReference>
<dbReference type="InterPro" id="IPR002347">
    <property type="entry name" value="SDR_fam"/>
</dbReference>
<evidence type="ECO:0000256" key="4">
    <source>
        <dbReference type="ARBA" id="ARBA00022832"/>
    </source>
</evidence>